<dbReference type="EMBL" id="JASCZI010271982">
    <property type="protein sequence ID" value="MED6218780.1"/>
    <property type="molecule type" value="Genomic_DNA"/>
</dbReference>
<organism evidence="1 2">
    <name type="scientific">Stylosanthes scabra</name>
    <dbReference type="NCBI Taxonomy" id="79078"/>
    <lineage>
        <taxon>Eukaryota</taxon>
        <taxon>Viridiplantae</taxon>
        <taxon>Streptophyta</taxon>
        <taxon>Embryophyta</taxon>
        <taxon>Tracheophyta</taxon>
        <taxon>Spermatophyta</taxon>
        <taxon>Magnoliopsida</taxon>
        <taxon>eudicotyledons</taxon>
        <taxon>Gunneridae</taxon>
        <taxon>Pentapetalae</taxon>
        <taxon>rosids</taxon>
        <taxon>fabids</taxon>
        <taxon>Fabales</taxon>
        <taxon>Fabaceae</taxon>
        <taxon>Papilionoideae</taxon>
        <taxon>50 kb inversion clade</taxon>
        <taxon>dalbergioids sensu lato</taxon>
        <taxon>Dalbergieae</taxon>
        <taxon>Pterocarpus clade</taxon>
        <taxon>Stylosanthes</taxon>
    </lineage>
</organism>
<sequence>MDVDPEEDSEFLEAFVPAGDEPLPEERIQVVESTTEWTQMRETMAVDIFEEWRALRGSSEEVLHTREAISDVRKAWPDLGKDRATGSAAVSGFDAEE</sequence>
<protein>
    <submittedName>
        <fullName evidence="1">Uncharacterized protein</fullName>
    </submittedName>
</protein>
<proteinExistence type="predicted"/>
<evidence type="ECO:0000313" key="2">
    <source>
        <dbReference type="Proteomes" id="UP001341840"/>
    </source>
</evidence>
<keyword evidence="2" id="KW-1185">Reference proteome</keyword>
<comment type="caution">
    <text evidence="1">The sequence shown here is derived from an EMBL/GenBank/DDBJ whole genome shotgun (WGS) entry which is preliminary data.</text>
</comment>
<dbReference type="Proteomes" id="UP001341840">
    <property type="component" value="Unassembled WGS sequence"/>
</dbReference>
<name>A0ABU6ZB71_9FABA</name>
<accession>A0ABU6ZB71</accession>
<evidence type="ECO:0000313" key="1">
    <source>
        <dbReference type="EMBL" id="MED6218780.1"/>
    </source>
</evidence>
<reference evidence="1 2" key="1">
    <citation type="journal article" date="2023" name="Plants (Basel)">
        <title>Bridging the Gap: Combining Genomics and Transcriptomics Approaches to Understand Stylosanthes scabra, an Orphan Legume from the Brazilian Caatinga.</title>
        <authorList>
            <person name="Ferreira-Neto J.R.C."/>
            <person name="da Silva M.D."/>
            <person name="Binneck E."/>
            <person name="de Melo N.F."/>
            <person name="da Silva R.H."/>
            <person name="de Melo A.L.T.M."/>
            <person name="Pandolfi V."/>
            <person name="Bustamante F.O."/>
            <person name="Brasileiro-Vidal A.C."/>
            <person name="Benko-Iseppon A.M."/>
        </authorList>
    </citation>
    <scope>NUCLEOTIDE SEQUENCE [LARGE SCALE GENOMIC DNA]</scope>
    <source>
        <tissue evidence="1">Leaves</tissue>
    </source>
</reference>
<gene>
    <name evidence="1" type="ORF">PIB30_029747</name>
</gene>